<dbReference type="Pfam" id="PF00589">
    <property type="entry name" value="Phage_integrase"/>
    <property type="match status" value="1"/>
</dbReference>
<evidence type="ECO:0000256" key="1">
    <source>
        <dbReference type="ARBA" id="ARBA00023172"/>
    </source>
</evidence>
<dbReference type="InterPro" id="IPR050090">
    <property type="entry name" value="Tyrosine_recombinase_XerCD"/>
</dbReference>
<comment type="caution">
    <text evidence="3">The sequence shown here is derived from an EMBL/GenBank/DDBJ whole genome shotgun (WGS) entry which is preliminary data.</text>
</comment>
<dbReference type="InterPro" id="IPR013762">
    <property type="entry name" value="Integrase-like_cat_sf"/>
</dbReference>
<dbReference type="InterPro" id="IPR002104">
    <property type="entry name" value="Integrase_catalytic"/>
</dbReference>
<accession>A0A3E0VQN9</accession>
<proteinExistence type="predicted"/>
<feature type="domain" description="Tyr recombinase" evidence="2">
    <location>
        <begin position="148"/>
        <end position="358"/>
    </location>
</feature>
<protein>
    <submittedName>
        <fullName evidence="3">Integrase</fullName>
    </submittedName>
</protein>
<dbReference type="EMBL" id="NBXB01000053">
    <property type="protein sequence ID" value="RFA11768.1"/>
    <property type="molecule type" value="Genomic_DNA"/>
</dbReference>
<evidence type="ECO:0000313" key="4">
    <source>
        <dbReference type="Proteomes" id="UP000256541"/>
    </source>
</evidence>
<organism evidence="3 4">
    <name type="scientific">Subtercola boreus</name>
    <dbReference type="NCBI Taxonomy" id="120213"/>
    <lineage>
        <taxon>Bacteria</taxon>
        <taxon>Bacillati</taxon>
        <taxon>Actinomycetota</taxon>
        <taxon>Actinomycetes</taxon>
        <taxon>Micrococcales</taxon>
        <taxon>Microbacteriaceae</taxon>
        <taxon>Subtercola</taxon>
    </lineage>
</organism>
<dbReference type="PANTHER" id="PTHR30349">
    <property type="entry name" value="PHAGE INTEGRASE-RELATED"/>
    <property type="match status" value="1"/>
</dbReference>
<dbReference type="GO" id="GO:0015074">
    <property type="term" value="P:DNA integration"/>
    <property type="evidence" value="ECO:0007669"/>
    <property type="project" value="InterPro"/>
</dbReference>
<dbReference type="GO" id="GO:0003677">
    <property type="term" value="F:DNA binding"/>
    <property type="evidence" value="ECO:0007669"/>
    <property type="project" value="InterPro"/>
</dbReference>
<dbReference type="SUPFAM" id="SSF56349">
    <property type="entry name" value="DNA breaking-rejoining enzymes"/>
    <property type="match status" value="1"/>
</dbReference>
<gene>
    <name evidence="3" type="ORF">B7R22_17920</name>
</gene>
<dbReference type="PROSITE" id="PS51898">
    <property type="entry name" value="TYR_RECOMBINASE"/>
    <property type="match status" value="1"/>
</dbReference>
<dbReference type="InterPro" id="IPR011010">
    <property type="entry name" value="DNA_brk_join_enz"/>
</dbReference>
<dbReference type="Proteomes" id="UP000256541">
    <property type="component" value="Unassembled WGS sequence"/>
</dbReference>
<dbReference type="AlphaFoldDB" id="A0A3E0VQN9"/>
<name>A0A3E0VQN9_9MICO</name>
<dbReference type="OrthoDB" id="3698359at2"/>
<reference evidence="3 4" key="1">
    <citation type="submission" date="2017-04" db="EMBL/GenBank/DDBJ databases">
        <title>Comparative genome analysis of Subtercola boreus.</title>
        <authorList>
            <person name="Cho Y.-J."/>
            <person name="Cho A."/>
            <person name="Kim O.-S."/>
            <person name="Lee J.-I."/>
        </authorList>
    </citation>
    <scope>NUCLEOTIDE SEQUENCE [LARGE SCALE GENOMIC DNA]</scope>
    <source>
        <strain evidence="3 4">P27479</strain>
    </source>
</reference>
<dbReference type="GO" id="GO:0006310">
    <property type="term" value="P:DNA recombination"/>
    <property type="evidence" value="ECO:0007669"/>
    <property type="project" value="UniProtKB-KW"/>
</dbReference>
<dbReference type="Gene3D" id="1.10.443.10">
    <property type="entry name" value="Intergrase catalytic core"/>
    <property type="match status" value="1"/>
</dbReference>
<keyword evidence="1" id="KW-0233">DNA recombination</keyword>
<evidence type="ECO:0000313" key="3">
    <source>
        <dbReference type="EMBL" id="RFA11768.1"/>
    </source>
</evidence>
<sequence length="378" mass="42785">MRTIELTAAGAVPRHFRAGLAVLNAEESIWVAMLDGWAAQQSARNLSSSTIDKRRSIAIRFRAFADSYPWSWSATVVDEFFLELRALKGASHSTVLGYQNALRMFLEYLVDPAYGWGEQCWARFGDHPAQVFHEWNTARHSQEASGQPGKRPYTRDELQDLFDCADDRVLRIRRSGSKGWIPAFRIATIMKAAYAWGLRRNEVRQLDLVDLASNPRARHFGEVGIVYVRFGKAMRGSPPKRRAVLTLPEFGWIVECMRQWTDDVRPLLAPPGSTALWPSERSSMLTADSLSRAFAEVRHEAGLHDDLDFHSLRRSYVTHLVEDGYDAFFIQQQVGHEHASTTSIYTGLSPDYRARVVDDAITRMAAQLTTAQPKPEES</sequence>
<evidence type="ECO:0000259" key="2">
    <source>
        <dbReference type="PROSITE" id="PS51898"/>
    </source>
</evidence>
<dbReference type="CDD" id="cd00397">
    <property type="entry name" value="DNA_BRE_C"/>
    <property type="match status" value="1"/>
</dbReference>
<dbReference type="PANTHER" id="PTHR30349:SF64">
    <property type="entry name" value="PROPHAGE INTEGRASE INTD-RELATED"/>
    <property type="match status" value="1"/>
</dbReference>